<reference evidence="1" key="1">
    <citation type="submission" date="2018-02" db="EMBL/GenBank/DDBJ databases">
        <title>Rhizophora mucronata_Transcriptome.</title>
        <authorList>
            <person name="Meera S.P."/>
            <person name="Sreeshan A."/>
            <person name="Augustine A."/>
        </authorList>
    </citation>
    <scope>NUCLEOTIDE SEQUENCE</scope>
    <source>
        <tissue evidence="1">Leaf</tissue>
    </source>
</reference>
<name>A0A2P2KJP6_RHIMU</name>
<dbReference type="EMBL" id="GGEC01025469">
    <property type="protein sequence ID" value="MBX05953.1"/>
    <property type="molecule type" value="Transcribed_RNA"/>
</dbReference>
<organism evidence="1">
    <name type="scientific">Rhizophora mucronata</name>
    <name type="common">Asiatic mangrove</name>
    <dbReference type="NCBI Taxonomy" id="61149"/>
    <lineage>
        <taxon>Eukaryota</taxon>
        <taxon>Viridiplantae</taxon>
        <taxon>Streptophyta</taxon>
        <taxon>Embryophyta</taxon>
        <taxon>Tracheophyta</taxon>
        <taxon>Spermatophyta</taxon>
        <taxon>Magnoliopsida</taxon>
        <taxon>eudicotyledons</taxon>
        <taxon>Gunneridae</taxon>
        <taxon>Pentapetalae</taxon>
        <taxon>rosids</taxon>
        <taxon>fabids</taxon>
        <taxon>Malpighiales</taxon>
        <taxon>Rhizophoraceae</taxon>
        <taxon>Rhizophora</taxon>
    </lineage>
</organism>
<evidence type="ECO:0000313" key="1">
    <source>
        <dbReference type="EMBL" id="MBX05953.1"/>
    </source>
</evidence>
<accession>A0A2P2KJP6</accession>
<proteinExistence type="predicted"/>
<dbReference type="AlphaFoldDB" id="A0A2P2KJP6"/>
<protein>
    <submittedName>
        <fullName evidence="1">Uncharacterized protein</fullName>
    </submittedName>
</protein>
<sequence length="32" mass="3802">MSFHWSRRDWTVFTTKPTSTPVNPRKLHGLDC</sequence>